<keyword evidence="2" id="KW-1133">Transmembrane helix</keyword>
<keyword evidence="2" id="KW-0472">Membrane</keyword>
<keyword evidence="4" id="KW-1185">Reference proteome</keyword>
<feature type="transmembrane region" description="Helical" evidence="2">
    <location>
        <begin position="175"/>
        <end position="193"/>
    </location>
</feature>
<dbReference type="PATRIC" id="fig|264251.5.peg.2517"/>
<proteinExistence type="predicted"/>
<organism evidence="3 4">
    <name type="scientific">Cellulosimicrobium funkei</name>
    <dbReference type="NCBI Taxonomy" id="264251"/>
    <lineage>
        <taxon>Bacteria</taxon>
        <taxon>Bacillati</taxon>
        <taxon>Actinomycetota</taxon>
        <taxon>Actinomycetes</taxon>
        <taxon>Micrococcales</taxon>
        <taxon>Promicromonosporaceae</taxon>
        <taxon>Cellulosimicrobium</taxon>
    </lineage>
</organism>
<keyword evidence="2" id="KW-0812">Transmembrane</keyword>
<evidence type="ECO:0008006" key="5">
    <source>
        <dbReference type="Google" id="ProtNLM"/>
    </source>
</evidence>
<evidence type="ECO:0000256" key="2">
    <source>
        <dbReference type="SAM" id="Phobius"/>
    </source>
</evidence>
<feature type="compositionally biased region" description="Basic and acidic residues" evidence="1">
    <location>
        <begin position="67"/>
        <end position="77"/>
    </location>
</feature>
<gene>
    <name evidence="3" type="ORF">FB00_12365</name>
</gene>
<accession>A0A0H2KLY6</accession>
<dbReference type="EMBL" id="JNBQ01000014">
    <property type="protein sequence ID" value="KLN34481.1"/>
    <property type="molecule type" value="Genomic_DNA"/>
</dbReference>
<sequence>MAAPNAQPDSPQPDDAPDPTPDDASRGPERPGPDDAGARQDDAPHEPALDVDAQWAGIVAELSDLSDLDRDAGRSAEDGEGPADAPDGSAPSPREGRDVLGSVPVAPWVRTSGPRDWPTTPDVEDLEEAESHFVPPDPPLVLGRDPLLTMAWALVVGVPILLLVVLVVVRPYPVIVAQVGGGAFLAGLAILLWRMPHRRDDDDEGPGAVV</sequence>
<feature type="compositionally biased region" description="Basic and acidic residues" evidence="1">
    <location>
        <begin position="23"/>
        <end position="48"/>
    </location>
</feature>
<dbReference type="AlphaFoldDB" id="A0A0H2KLY6"/>
<evidence type="ECO:0000313" key="4">
    <source>
        <dbReference type="Proteomes" id="UP000035265"/>
    </source>
</evidence>
<dbReference type="STRING" id="264251.FB00_12365"/>
<feature type="compositionally biased region" description="Low complexity" evidence="1">
    <location>
        <begin position="82"/>
        <end position="93"/>
    </location>
</feature>
<feature type="region of interest" description="Disordered" evidence="1">
    <location>
        <begin position="1"/>
        <end position="122"/>
    </location>
</feature>
<feature type="transmembrane region" description="Helical" evidence="2">
    <location>
        <begin position="147"/>
        <end position="169"/>
    </location>
</feature>
<reference evidence="3 4" key="1">
    <citation type="submission" date="2014-05" db="EMBL/GenBank/DDBJ databases">
        <title>Cellulosimicrobium funkei U11 genome.</title>
        <authorList>
            <person name="Hu C."/>
            <person name="Gong Y."/>
            <person name="Wan W."/>
            <person name="Jiang M."/>
        </authorList>
    </citation>
    <scope>NUCLEOTIDE SEQUENCE [LARGE SCALE GENOMIC DNA]</scope>
    <source>
        <strain evidence="3 4">U11</strain>
    </source>
</reference>
<dbReference type="Proteomes" id="UP000035265">
    <property type="component" value="Unassembled WGS sequence"/>
</dbReference>
<dbReference type="RefSeq" id="WP_052877628.1">
    <property type="nucleotide sequence ID" value="NZ_JNBQ01000014.1"/>
</dbReference>
<name>A0A0H2KLY6_9MICO</name>
<protein>
    <recommendedName>
        <fullName evidence="5">DUF308 domain-containing protein</fullName>
    </recommendedName>
</protein>
<evidence type="ECO:0000256" key="1">
    <source>
        <dbReference type="SAM" id="MobiDB-lite"/>
    </source>
</evidence>
<evidence type="ECO:0000313" key="3">
    <source>
        <dbReference type="EMBL" id="KLN34481.1"/>
    </source>
</evidence>
<comment type="caution">
    <text evidence="3">The sequence shown here is derived from an EMBL/GenBank/DDBJ whole genome shotgun (WGS) entry which is preliminary data.</text>
</comment>